<feature type="signal peptide" evidence="2">
    <location>
        <begin position="1"/>
        <end position="18"/>
    </location>
</feature>
<dbReference type="Proteomes" id="UP000184383">
    <property type="component" value="Unassembled WGS sequence"/>
</dbReference>
<keyword evidence="4" id="KW-1185">Reference proteome</keyword>
<feature type="transmembrane region" description="Helical" evidence="1">
    <location>
        <begin position="64"/>
        <end position="83"/>
    </location>
</feature>
<proteinExistence type="predicted"/>
<dbReference type="VEuPathDB" id="FungiDB:ASPWEDRAFT_546684"/>
<gene>
    <name evidence="3" type="ORF">ASPWEDRAFT_546684</name>
</gene>
<evidence type="ECO:0000313" key="3">
    <source>
        <dbReference type="EMBL" id="OJJ33855.1"/>
    </source>
</evidence>
<keyword evidence="1" id="KW-1133">Transmembrane helix</keyword>
<dbReference type="GeneID" id="63753934"/>
<sequence>MVYCLLFFFLSFFPASSGFCRLRRHAFHAFSFSTTIHGFHDDIPFRLPMRQDLSCPWKTEQGQTVSVASFCMLILMSFFCMCLDSPVFLILVHVSFLTMYMLLFFFFLWVFLHGLHYPIHVGGIIETGHRLLRFPMVRLHV</sequence>
<dbReference type="AlphaFoldDB" id="A0A1L9RG02"/>
<evidence type="ECO:0000256" key="1">
    <source>
        <dbReference type="SAM" id="Phobius"/>
    </source>
</evidence>
<keyword evidence="1" id="KW-0812">Transmembrane</keyword>
<name>A0A1L9RG02_ASPWE</name>
<keyword evidence="1" id="KW-0472">Membrane</keyword>
<feature type="transmembrane region" description="Helical" evidence="1">
    <location>
        <begin position="90"/>
        <end position="112"/>
    </location>
</feature>
<dbReference type="EMBL" id="KV878213">
    <property type="protein sequence ID" value="OJJ33855.1"/>
    <property type="molecule type" value="Genomic_DNA"/>
</dbReference>
<reference evidence="4" key="1">
    <citation type="journal article" date="2017" name="Genome Biol.">
        <title>Comparative genomics reveals high biological diversity and specific adaptations in the industrially and medically important fungal genus Aspergillus.</title>
        <authorList>
            <person name="de Vries R.P."/>
            <person name="Riley R."/>
            <person name="Wiebenga A."/>
            <person name="Aguilar-Osorio G."/>
            <person name="Amillis S."/>
            <person name="Uchima C.A."/>
            <person name="Anderluh G."/>
            <person name="Asadollahi M."/>
            <person name="Askin M."/>
            <person name="Barry K."/>
            <person name="Battaglia E."/>
            <person name="Bayram O."/>
            <person name="Benocci T."/>
            <person name="Braus-Stromeyer S.A."/>
            <person name="Caldana C."/>
            <person name="Canovas D."/>
            <person name="Cerqueira G.C."/>
            <person name="Chen F."/>
            <person name="Chen W."/>
            <person name="Choi C."/>
            <person name="Clum A."/>
            <person name="Dos Santos R.A."/>
            <person name="Damasio A.R."/>
            <person name="Diallinas G."/>
            <person name="Emri T."/>
            <person name="Fekete E."/>
            <person name="Flipphi M."/>
            <person name="Freyberg S."/>
            <person name="Gallo A."/>
            <person name="Gournas C."/>
            <person name="Habgood R."/>
            <person name="Hainaut M."/>
            <person name="Harispe M.L."/>
            <person name="Henrissat B."/>
            <person name="Hilden K.S."/>
            <person name="Hope R."/>
            <person name="Hossain A."/>
            <person name="Karabika E."/>
            <person name="Karaffa L."/>
            <person name="Karanyi Z."/>
            <person name="Krasevec N."/>
            <person name="Kuo A."/>
            <person name="Kusch H."/>
            <person name="LaButti K."/>
            <person name="Lagendijk E.L."/>
            <person name="Lapidus A."/>
            <person name="Levasseur A."/>
            <person name="Lindquist E."/>
            <person name="Lipzen A."/>
            <person name="Logrieco A.F."/>
            <person name="MacCabe A."/>
            <person name="Maekelae M.R."/>
            <person name="Malavazi I."/>
            <person name="Melin P."/>
            <person name="Meyer V."/>
            <person name="Mielnichuk N."/>
            <person name="Miskei M."/>
            <person name="Molnar A.P."/>
            <person name="Mule G."/>
            <person name="Ngan C.Y."/>
            <person name="Orejas M."/>
            <person name="Orosz E."/>
            <person name="Ouedraogo J.P."/>
            <person name="Overkamp K.M."/>
            <person name="Park H.-S."/>
            <person name="Perrone G."/>
            <person name="Piumi F."/>
            <person name="Punt P.J."/>
            <person name="Ram A.F."/>
            <person name="Ramon A."/>
            <person name="Rauscher S."/>
            <person name="Record E."/>
            <person name="Riano-Pachon D.M."/>
            <person name="Robert V."/>
            <person name="Roehrig J."/>
            <person name="Ruller R."/>
            <person name="Salamov A."/>
            <person name="Salih N.S."/>
            <person name="Samson R.A."/>
            <person name="Sandor E."/>
            <person name="Sanguinetti M."/>
            <person name="Schuetze T."/>
            <person name="Sepcic K."/>
            <person name="Shelest E."/>
            <person name="Sherlock G."/>
            <person name="Sophianopoulou V."/>
            <person name="Squina F.M."/>
            <person name="Sun H."/>
            <person name="Susca A."/>
            <person name="Todd R.B."/>
            <person name="Tsang A."/>
            <person name="Unkles S.E."/>
            <person name="van de Wiele N."/>
            <person name="van Rossen-Uffink D."/>
            <person name="Oliveira J.V."/>
            <person name="Vesth T.C."/>
            <person name="Visser J."/>
            <person name="Yu J.-H."/>
            <person name="Zhou M."/>
            <person name="Andersen M.R."/>
            <person name="Archer D.B."/>
            <person name="Baker S.E."/>
            <person name="Benoit I."/>
            <person name="Brakhage A.A."/>
            <person name="Braus G.H."/>
            <person name="Fischer R."/>
            <person name="Frisvad J.C."/>
            <person name="Goldman G.H."/>
            <person name="Houbraken J."/>
            <person name="Oakley B."/>
            <person name="Pocsi I."/>
            <person name="Scazzocchio C."/>
            <person name="Seiboth B."/>
            <person name="vanKuyk P.A."/>
            <person name="Wortman J."/>
            <person name="Dyer P.S."/>
            <person name="Grigoriev I.V."/>
        </authorList>
    </citation>
    <scope>NUCLEOTIDE SEQUENCE [LARGE SCALE GENOMIC DNA]</scope>
    <source>
        <strain evidence="4">DTO 134E9</strain>
    </source>
</reference>
<evidence type="ECO:0000313" key="4">
    <source>
        <dbReference type="Proteomes" id="UP000184383"/>
    </source>
</evidence>
<keyword evidence="2" id="KW-0732">Signal</keyword>
<evidence type="ECO:0000256" key="2">
    <source>
        <dbReference type="SAM" id="SignalP"/>
    </source>
</evidence>
<protein>
    <submittedName>
        <fullName evidence="3">Uncharacterized protein</fullName>
    </submittedName>
</protein>
<organism evidence="3 4">
    <name type="scientific">Aspergillus wentii DTO 134E9</name>
    <dbReference type="NCBI Taxonomy" id="1073089"/>
    <lineage>
        <taxon>Eukaryota</taxon>
        <taxon>Fungi</taxon>
        <taxon>Dikarya</taxon>
        <taxon>Ascomycota</taxon>
        <taxon>Pezizomycotina</taxon>
        <taxon>Eurotiomycetes</taxon>
        <taxon>Eurotiomycetidae</taxon>
        <taxon>Eurotiales</taxon>
        <taxon>Aspergillaceae</taxon>
        <taxon>Aspergillus</taxon>
        <taxon>Aspergillus subgen. Cremei</taxon>
    </lineage>
</organism>
<feature type="chain" id="PRO_5012363512" evidence="2">
    <location>
        <begin position="19"/>
        <end position="141"/>
    </location>
</feature>
<accession>A0A1L9RG02</accession>
<dbReference type="RefSeq" id="XP_040687531.1">
    <property type="nucleotide sequence ID" value="XM_040838086.1"/>
</dbReference>